<comment type="caution">
    <text evidence="2">The sequence shown here is derived from an EMBL/GenBank/DDBJ whole genome shotgun (WGS) entry which is preliminary data.</text>
</comment>
<evidence type="ECO:0000259" key="1">
    <source>
        <dbReference type="Pfam" id="PF01636"/>
    </source>
</evidence>
<feature type="domain" description="Aminoglycoside phosphotransferase" evidence="1">
    <location>
        <begin position="83"/>
        <end position="305"/>
    </location>
</feature>
<accession>A0AAX6MPZ9</accession>
<dbReference type="AlphaFoldDB" id="A0AAX6MPZ9"/>
<dbReference type="SUPFAM" id="SSF56112">
    <property type="entry name" value="Protein kinase-like (PK-like)"/>
    <property type="match status" value="1"/>
</dbReference>
<protein>
    <recommendedName>
        <fullName evidence="1">Aminoglycoside phosphotransferase domain-containing protein</fullName>
    </recommendedName>
</protein>
<dbReference type="EMBL" id="JBANMG010000004">
    <property type="protein sequence ID" value="KAK6954574.1"/>
    <property type="molecule type" value="Genomic_DNA"/>
</dbReference>
<organism evidence="2 3">
    <name type="scientific">Daldinia eschscholtzii</name>
    <dbReference type="NCBI Taxonomy" id="292717"/>
    <lineage>
        <taxon>Eukaryota</taxon>
        <taxon>Fungi</taxon>
        <taxon>Dikarya</taxon>
        <taxon>Ascomycota</taxon>
        <taxon>Pezizomycotina</taxon>
        <taxon>Sordariomycetes</taxon>
        <taxon>Xylariomycetidae</taxon>
        <taxon>Xylariales</taxon>
        <taxon>Hypoxylaceae</taxon>
        <taxon>Daldinia</taxon>
    </lineage>
</organism>
<dbReference type="PANTHER" id="PTHR21310:SF56">
    <property type="entry name" value="AMINOGLYCOSIDE PHOSPHOTRANSFERASE DOMAIN-CONTAINING PROTEIN"/>
    <property type="match status" value="1"/>
</dbReference>
<dbReference type="InterPro" id="IPR002575">
    <property type="entry name" value="Aminoglycoside_PTrfase"/>
</dbReference>
<name>A0AAX6MPZ9_9PEZI</name>
<gene>
    <name evidence="2" type="ORF">Daesc_004541</name>
</gene>
<dbReference type="Proteomes" id="UP001369815">
    <property type="component" value="Unassembled WGS sequence"/>
</dbReference>
<dbReference type="InterPro" id="IPR011009">
    <property type="entry name" value="Kinase-like_dom_sf"/>
</dbReference>
<reference evidence="2 3" key="1">
    <citation type="journal article" date="2024" name="Front Chem Biol">
        <title>Unveiling the potential of Daldinia eschscholtzii MFLUCC 19-0629 through bioactivity and bioinformatics studies for enhanced sustainable agriculture production.</title>
        <authorList>
            <person name="Brooks S."/>
            <person name="Weaver J.A."/>
            <person name="Klomchit A."/>
            <person name="Alharthi S.A."/>
            <person name="Onlamun T."/>
            <person name="Nurani R."/>
            <person name="Vong T.K."/>
            <person name="Alberti F."/>
            <person name="Greco C."/>
        </authorList>
    </citation>
    <scope>NUCLEOTIDE SEQUENCE [LARGE SCALE GENOMIC DNA]</scope>
    <source>
        <strain evidence="2">MFLUCC 19-0629</strain>
    </source>
</reference>
<sequence>MASSSSNNSYSDCSGCSDSSTLVWEHEAFNTFQFNVLVFALNNMWPDAELNDIIIERLKGGGYNRIIGFSYEGNGHTNFAEVRYILRLPRLADAQVDRGVAVLHFLEKYTEIPVPRVITFDNTDDNEFESPYMIQNRIPGTGVLSTFPLFDHAEKLRFAHELGDIFRRMLTIRSHAAGSLAFLPGQEDLKAEFCVVPFGSRDTRLAVPYYNTEATAQTVRGLLLSTFQDQIAYTLKHYPTSTLKLETLDKFCSMAWELEARGWFDSIPNCLAHLDLAPRNILVNPTSDPQQPIISAVLDWDSAVLVPQFMACAPPCWIWAWLEDEDEDEKTANDDPPTEEQRQLKKTFEKAAGGKYMRFAYEPAYRLARRLLRFAIDGEIRSNQDLTEAEEMLKEWETIR</sequence>
<dbReference type="Gene3D" id="3.90.1200.10">
    <property type="match status" value="1"/>
</dbReference>
<keyword evidence="3" id="KW-1185">Reference proteome</keyword>
<dbReference type="PANTHER" id="PTHR21310">
    <property type="entry name" value="AMINOGLYCOSIDE PHOSPHOTRANSFERASE-RELATED-RELATED"/>
    <property type="match status" value="1"/>
</dbReference>
<evidence type="ECO:0000313" key="2">
    <source>
        <dbReference type="EMBL" id="KAK6954574.1"/>
    </source>
</evidence>
<proteinExistence type="predicted"/>
<evidence type="ECO:0000313" key="3">
    <source>
        <dbReference type="Proteomes" id="UP001369815"/>
    </source>
</evidence>
<dbReference type="Pfam" id="PF01636">
    <property type="entry name" value="APH"/>
    <property type="match status" value="1"/>
</dbReference>
<dbReference type="InterPro" id="IPR051678">
    <property type="entry name" value="AGP_Transferase"/>
</dbReference>